<keyword evidence="8 11" id="KW-0378">Hydrolase</keyword>
<feature type="binding site" evidence="12">
    <location>
        <position position="17"/>
    </location>
    <ligand>
        <name>Mg(2+)</name>
        <dbReference type="ChEBI" id="CHEBI:18420"/>
    </ligand>
</feature>
<dbReference type="GO" id="GO:0009103">
    <property type="term" value="P:lipopolysaccharide biosynthetic process"/>
    <property type="evidence" value="ECO:0007669"/>
    <property type="project" value="UniProtKB-UniRule"/>
</dbReference>
<dbReference type="PANTHER" id="PTHR21485">
    <property type="entry name" value="HAD SUPERFAMILY MEMBERS CMAS AND KDSC"/>
    <property type="match status" value="1"/>
</dbReference>
<dbReference type="KEGG" id="ome:OLMES_1896"/>
<dbReference type="GO" id="GO:0019143">
    <property type="term" value="F:3-deoxy-manno-octulosonate-8-phosphatase activity"/>
    <property type="evidence" value="ECO:0007669"/>
    <property type="project" value="UniProtKB-UniRule"/>
</dbReference>
<dbReference type="SFLD" id="SFLDS00003">
    <property type="entry name" value="Haloacid_Dehalogenase"/>
    <property type="match status" value="1"/>
</dbReference>
<proteinExistence type="inferred from homology"/>
<dbReference type="Pfam" id="PF08282">
    <property type="entry name" value="Hydrolase_3"/>
    <property type="match status" value="1"/>
</dbReference>
<accession>A0A1Y0I6W1</accession>
<evidence type="ECO:0000313" key="13">
    <source>
        <dbReference type="EMBL" id="ARU55970.1"/>
    </source>
</evidence>
<dbReference type="CDD" id="cd01630">
    <property type="entry name" value="HAD_KDO-like"/>
    <property type="match status" value="1"/>
</dbReference>
<evidence type="ECO:0000256" key="1">
    <source>
        <dbReference type="ARBA" id="ARBA00000898"/>
    </source>
</evidence>
<dbReference type="Proteomes" id="UP000196027">
    <property type="component" value="Chromosome"/>
</dbReference>
<dbReference type="EC" id="3.1.3.45" evidence="5 11"/>
<dbReference type="Gene3D" id="3.40.50.1000">
    <property type="entry name" value="HAD superfamily/HAD-like"/>
    <property type="match status" value="1"/>
</dbReference>
<evidence type="ECO:0000256" key="8">
    <source>
        <dbReference type="ARBA" id="ARBA00022801"/>
    </source>
</evidence>
<comment type="catalytic activity">
    <reaction evidence="1 11">
        <text>3-deoxy-alpha-D-manno-2-octulosonate-8-phosphate + H2O = 3-deoxy-alpha-D-manno-oct-2-ulosonate + phosphate</text>
        <dbReference type="Rhea" id="RHEA:11500"/>
        <dbReference type="ChEBI" id="CHEBI:15377"/>
        <dbReference type="ChEBI" id="CHEBI:43474"/>
        <dbReference type="ChEBI" id="CHEBI:85985"/>
        <dbReference type="ChEBI" id="CHEBI:85986"/>
        <dbReference type="EC" id="3.1.3.45"/>
    </reaction>
</comment>
<evidence type="ECO:0000256" key="6">
    <source>
        <dbReference type="ARBA" id="ARBA00020092"/>
    </source>
</evidence>
<evidence type="ECO:0000256" key="7">
    <source>
        <dbReference type="ARBA" id="ARBA00022723"/>
    </source>
</evidence>
<name>A0A1Y0I6W1_9GAMM</name>
<dbReference type="SUPFAM" id="SSF56784">
    <property type="entry name" value="HAD-like"/>
    <property type="match status" value="1"/>
</dbReference>
<evidence type="ECO:0000256" key="5">
    <source>
        <dbReference type="ARBA" id="ARBA00013066"/>
    </source>
</evidence>
<feature type="binding site" evidence="12">
    <location>
        <position position="110"/>
    </location>
    <ligand>
        <name>Mg(2+)</name>
        <dbReference type="ChEBI" id="CHEBI:18420"/>
    </ligand>
</feature>
<reference evidence="13 14" key="1">
    <citation type="submission" date="2017-05" db="EMBL/GenBank/DDBJ databases">
        <title>Genomic insights into alkan degradation activity of Oleiphilus messinensis.</title>
        <authorList>
            <person name="Kozyavkin S.A."/>
            <person name="Slesarev A.I."/>
            <person name="Golyshin P.N."/>
            <person name="Korzhenkov A."/>
            <person name="Golyshina O.N."/>
            <person name="Toshchakov S.V."/>
        </authorList>
    </citation>
    <scope>NUCLEOTIDE SEQUENCE [LARGE SCALE GENOMIC DNA]</scope>
    <source>
        <strain evidence="13 14">ME102</strain>
    </source>
</reference>
<dbReference type="EMBL" id="CP021425">
    <property type="protein sequence ID" value="ARU55970.1"/>
    <property type="molecule type" value="Genomic_DNA"/>
</dbReference>
<evidence type="ECO:0000256" key="4">
    <source>
        <dbReference type="ARBA" id="ARBA00011881"/>
    </source>
</evidence>
<keyword evidence="11" id="KW-0448">Lipopolysaccharide biosynthesis</keyword>
<dbReference type="InterPro" id="IPR023214">
    <property type="entry name" value="HAD_sf"/>
</dbReference>
<evidence type="ECO:0000313" key="14">
    <source>
        <dbReference type="Proteomes" id="UP000196027"/>
    </source>
</evidence>
<comment type="similarity">
    <text evidence="3 11">Belongs to the KdsC family.</text>
</comment>
<evidence type="ECO:0000256" key="12">
    <source>
        <dbReference type="PIRSR" id="PIRSR006118-2"/>
    </source>
</evidence>
<keyword evidence="14" id="KW-1185">Reference proteome</keyword>
<dbReference type="PANTHER" id="PTHR21485:SF3">
    <property type="entry name" value="N-ACYLNEURAMINATE CYTIDYLYLTRANSFERASE"/>
    <property type="match status" value="1"/>
</dbReference>
<sequence length="173" mass="18944">MKSILDRAKGIQLLGLDVDGVLTDGRLYFSAQGDELKAFNILDGHGIKMLQKHGVVVCIITGRKSPLTEKRASDLGIKHLLQGREDKLIALKELSEQLNINFPHIAYVGDDLPDLSAIRASGLGITVPNAHPFVRKHADWTTPSRGGEGAIREVCDMILDAKGLLEDLHETYL</sequence>
<feature type="binding site" evidence="12">
    <location>
        <position position="19"/>
    </location>
    <ligand>
        <name>substrate</name>
    </ligand>
</feature>
<keyword evidence="7 11" id="KW-0479">Metal-binding</keyword>
<evidence type="ECO:0000256" key="9">
    <source>
        <dbReference type="ARBA" id="ARBA00022842"/>
    </source>
</evidence>
<dbReference type="InterPro" id="IPR010023">
    <property type="entry name" value="KdsC_fam"/>
</dbReference>
<dbReference type="InterPro" id="IPR050793">
    <property type="entry name" value="CMP-NeuNAc_synthase"/>
</dbReference>
<dbReference type="InterPro" id="IPR036412">
    <property type="entry name" value="HAD-like_sf"/>
</dbReference>
<dbReference type="SFLD" id="SFLDG01136">
    <property type="entry name" value="C1.6:_Phosphoserine_Phosphatas"/>
    <property type="match status" value="1"/>
</dbReference>
<organism evidence="13 14">
    <name type="scientific">Oleiphilus messinensis</name>
    <dbReference type="NCBI Taxonomy" id="141451"/>
    <lineage>
        <taxon>Bacteria</taxon>
        <taxon>Pseudomonadati</taxon>
        <taxon>Pseudomonadota</taxon>
        <taxon>Gammaproteobacteria</taxon>
        <taxon>Oceanospirillales</taxon>
        <taxon>Oleiphilaceae</taxon>
        <taxon>Oleiphilus</taxon>
    </lineage>
</organism>
<dbReference type="GO" id="GO:0046872">
    <property type="term" value="F:metal ion binding"/>
    <property type="evidence" value="ECO:0007669"/>
    <property type="project" value="UniProtKB-UniRule"/>
</dbReference>
<dbReference type="SFLD" id="SFLDG01138">
    <property type="entry name" value="C1.6.2:_Deoxy-d-mannose-octulo"/>
    <property type="match status" value="1"/>
</dbReference>
<dbReference type="AlphaFoldDB" id="A0A1Y0I6W1"/>
<dbReference type="FunFam" id="3.40.50.1000:FF:000029">
    <property type="entry name" value="3-deoxy-D-manno-octulosonate 8-phosphate phosphatase KdsC"/>
    <property type="match status" value="1"/>
</dbReference>
<evidence type="ECO:0000256" key="2">
    <source>
        <dbReference type="ARBA" id="ARBA00001946"/>
    </source>
</evidence>
<evidence type="ECO:0000256" key="10">
    <source>
        <dbReference type="ARBA" id="ARBA00031051"/>
    </source>
</evidence>
<gene>
    <name evidence="13" type="ORF">OLMES_1896</name>
</gene>
<comment type="subunit">
    <text evidence="4 11">Homotetramer.</text>
</comment>
<protein>
    <recommendedName>
        <fullName evidence="6 11">3-deoxy-D-manno-octulosonate 8-phosphate phosphatase KdsC</fullName>
        <ecNumber evidence="5 11">3.1.3.45</ecNumber>
    </recommendedName>
    <alternativeName>
        <fullName evidence="10 11">KDO 8-P phosphatase</fullName>
    </alternativeName>
</protein>
<dbReference type="PIRSF" id="PIRSF006118">
    <property type="entry name" value="KDO8-P_Ptase"/>
    <property type="match status" value="1"/>
</dbReference>
<keyword evidence="9 11" id="KW-0460">Magnesium</keyword>
<evidence type="ECO:0000256" key="11">
    <source>
        <dbReference type="PIRNR" id="PIRNR006118"/>
    </source>
</evidence>
<comment type="cofactor">
    <cofactor evidence="2 11 12">
        <name>Mg(2+)</name>
        <dbReference type="ChEBI" id="CHEBI:18420"/>
    </cofactor>
</comment>
<dbReference type="NCBIfam" id="TIGR01670">
    <property type="entry name" value="KdsC-phosphatas"/>
    <property type="match status" value="1"/>
</dbReference>
<dbReference type="GO" id="GO:0008781">
    <property type="term" value="F:N-acylneuraminate cytidylyltransferase activity"/>
    <property type="evidence" value="ECO:0007669"/>
    <property type="project" value="TreeGrafter"/>
</dbReference>
<comment type="function">
    <text evidence="11">Catalyzes the hydrolysis of 3-deoxy-D-manno-octulosonate 8-phosphate (KDO 8-P) to 3-deoxy-D-manno-octulosonate (KDO) and inorganic phosphate.</text>
</comment>
<evidence type="ECO:0000256" key="3">
    <source>
        <dbReference type="ARBA" id="ARBA00005893"/>
    </source>
</evidence>